<dbReference type="SUPFAM" id="SSF46689">
    <property type="entry name" value="Homeodomain-like"/>
    <property type="match status" value="1"/>
</dbReference>
<organism evidence="6 7">
    <name type="scientific">Prauserella sediminis</name>
    <dbReference type="NCBI Taxonomy" id="577680"/>
    <lineage>
        <taxon>Bacteria</taxon>
        <taxon>Bacillati</taxon>
        <taxon>Actinomycetota</taxon>
        <taxon>Actinomycetes</taxon>
        <taxon>Pseudonocardiales</taxon>
        <taxon>Pseudonocardiaceae</taxon>
        <taxon>Prauserella</taxon>
        <taxon>Prauserella salsuginis group</taxon>
    </lineage>
</organism>
<dbReference type="EMBL" id="JACIBS010000001">
    <property type="protein sequence ID" value="MBB3663035.1"/>
    <property type="molecule type" value="Genomic_DNA"/>
</dbReference>
<reference evidence="6 7" key="1">
    <citation type="submission" date="2020-08" db="EMBL/GenBank/DDBJ databases">
        <title>Sequencing the genomes of 1000 actinobacteria strains.</title>
        <authorList>
            <person name="Klenk H.-P."/>
        </authorList>
    </citation>
    <scope>NUCLEOTIDE SEQUENCE [LARGE SCALE GENOMIC DNA]</scope>
    <source>
        <strain evidence="6 7">DSM 45267</strain>
    </source>
</reference>
<feature type="region of interest" description="Disordered" evidence="4">
    <location>
        <begin position="99"/>
        <end position="126"/>
    </location>
</feature>
<dbReference type="Proteomes" id="UP000564573">
    <property type="component" value="Unassembled WGS sequence"/>
</dbReference>
<dbReference type="InterPro" id="IPR009057">
    <property type="entry name" value="Homeodomain-like_sf"/>
</dbReference>
<keyword evidence="1" id="KW-0805">Transcription regulation</keyword>
<accession>A0A839XT65</accession>
<dbReference type="InterPro" id="IPR001647">
    <property type="entry name" value="HTH_TetR"/>
</dbReference>
<dbReference type="InterPro" id="IPR050109">
    <property type="entry name" value="HTH-type_TetR-like_transc_reg"/>
</dbReference>
<dbReference type="GO" id="GO:0003700">
    <property type="term" value="F:DNA-binding transcription factor activity"/>
    <property type="evidence" value="ECO:0007669"/>
    <property type="project" value="TreeGrafter"/>
</dbReference>
<feature type="domain" description="HTH tetR-type" evidence="5">
    <location>
        <begin position="32"/>
        <end position="59"/>
    </location>
</feature>
<dbReference type="Pfam" id="PF00440">
    <property type="entry name" value="TetR_N"/>
    <property type="match status" value="1"/>
</dbReference>
<evidence type="ECO:0000256" key="2">
    <source>
        <dbReference type="ARBA" id="ARBA00023125"/>
    </source>
</evidence>
<feature type="region of interest" description="Disordered" evidence="4">
    <location>
        <begin position="1"/>
        <end position="25"/>
    </location>
</feature>
<protein>
    <submittedName>
        <fullName evidence="6">AcrR family transcriptional regulator</fullName>
    </submittedName>
</protein>
<evidence type="ECO:0000256" key="1">
    <source>
        <dbReference type="ARBA" id="ARBA00023015"/>
    </source>
</evidence>
<dbReference type="PANTHER" id="PTHR30055">
    <property type="entry name" value="HTH-TYPE TRANSCRIPTIONAL REGULATOR RUTR"/>
    <property type="match status" value="1"/>
</dbReference>
<dbReference type="RefSeq" id="WP_183781725.1">
    <property type="nucleotide sequence ID" value="NZ_JACIBS010000001.1"/>
</dbReference>
<proteinExistence type="predicted"/>
<evidence type="ECO:0000313" key="6">
    <source>
        <dbReference type="EMBL" id="MBB3663035.1"/>
    </source>
</evidence>
<gene>
    <name evidence="6" type="ORF">FB384_001939</name>
</gene>
<dbReference type="PANTHER" id="PTHR30055:SF234">
    <property type="entry name" value="HTH-TYPE TRANSCRIPTIONAL REGULATOR BETI"/>
    <property type="match status" value="1"/>
</dbReference>
<comment type="caution">
    <text evidence="6">The sequence shown here is derived from an EMBL/GenBank/DDBJ whole genome shotgun (WGS) entry which is preliminary data.</text>
</comment>
<dbReference type="AlphaFoldDB" id="A0A839XT65"/>
<evidence type="ECO:0000256" key="3">
    <source>
        <dbReference type="ARBA" id="ARBA00023163"/>
    </source>
</evidence>
<keyword evidence="3" id="KW-0804">Transcription</keyword>
<evidence type="ECO:0000313" key="7">
    <source>
        <dbReference type="Proteomes" id="UP000564573"/>
    </source>
</evidence>
<evidence type="ECO:0000259" key="5">
    <source>
        <dbReference type="Pfam" id="PF00440"/>
    </source>
</evidence>
<keyword evidence="7" id="KW-1185">Reference proteome</keyword>
<sequence length="245" mass="25627">MVAESDASRRPRRQYESPVRQERAERTRAHVIATAGRLFAEHGYAATSMRRIATEAAVGLETVTQTGRKADLLLAAFRSGFAGDPDAVDITALIGGFPGGAEPGHTEPGSAGAGSTGPSSAGAGGGTDLVEAITTATARLADGLRDSLGIWRAFTVAAAADETVAAARAELAGLRRREITTWLEASESAGMLPTRDATSRARLADMLGLLTSHDAYDHLVTVCGWPHDDFASWTSAAILDRLRSP</sequence>
<dbReference type="Gene3D" id="1.10.357.10">
    <property type="entry name" value="Tetracycline Repressor, domain 2"/>
    <property type="match status" value="2"/>
</dbReference>
<dbReference type="GO" id="GO:0000976">
    <property type="term" value="F:transcription cis-regulatory region binding"/>
    <property type="evidence" value="ECO:0007669"/>
    <property type="project" value="TreeGrafter"/>
</dbReference>
<name>A0A839XT65_9PSEU</name>
<evidence type="ECO:0000256" key="4">
    <source>
        <dbReference type="SAM" id="MobiDB-lite"/>
    </source>
</evidence>
<keyword evidence="2" id="KW-0238">DNA-binding</keyword>